<dbReference type="EMBL" id="SNRY01002083">
    <property type="protein sequence ID" value="KAA6326885.1"/>
    <property type="molecule type" value="Genomic_DNA"/>
</dbReference>
<comment type="caution">
    <text evidence="1">The sequence shown here is derived from an EMBL/GenBank/DDBJ whole genome shotgun (WGS) entry which is preliminary data.</text>
</comment>
<accession>A0A5J4R006</accession>
<protein>
    <submittedName>
        <fullName evidence="1">Uncharacterized protein</fullName>
    </submittedName>
</protein>
<gene>
    <name evidence="1" type="ORF">EZS27_024062</name>
</gene>
<reference evidence="1" key="1">
    <citation type="submission" date="2019-03" db="EMBL/GenBank/DDBJ databases">
        <title>Single cell metagenomics reveals metabolic interactions within the superorganism composed of flagellate Streblomastix strix and complex community of Bacteroidetes bacteria on its surface.</title>
        <authorList>
            <person name="Treitli S.C."/>
            <person name="Kolisko M."/>
            <person name="Husnik F."/>
            <person name="Keeling P."/>
            <person name="Hampl V."/>
        </authorList>
    </citation>
    <scope>NUCLEOTIDE SEQUENCE</scope>
    <source>
        <strain evidence="1">STM</strain>
    </source>
</reference>
<dbReference type="AlphaFoldDB" id="A0A5J4R006"/>
<sequence length="28" mass="3163">KVKGGLTVKNEAILELDKKVNEAAKFYR</sequence>
<proteinExistence type="predicted"/>
<organism evidence="1">
    <name type="scientific">termite gut metagenome</name>
    <dbReference type="NCBI Taxonomy" id="433724"/>
    <lineage>
        <taxon>unclassified sequences</taxon>
        <taxon>metagenomes</taxon>
        <taxon>organismal metagenomes</taxon>
    </lineage>
</organism>
<name>A0A5J4R006_9ZZZZ</name>
<feature type="non-terminal residue" evidence="1">
    <location>
        <position position="1"/>
    </location>
</feature>
<evidence type="ECO:0000313" key="1">
    <source>
        <dbReference type="EMBL" id="KAA6326885.1"/>
    </source>
</evidence>